<keyword evidence="2" id="KW-0808">Transferase</keyword>
<proteinExistence type="predicted"/>
<gene>
    <name evidence="2" type="ORF">Tci_048295</name>
</gene>
<keyword evidence="2" id="KW-0695">RNA-directed DNA polymerase</keyword>
<sequence>MIGVPVITVELVTTSDEDQSEPTTFHRIGAKESLDSLSPDNKCEKGFKGSGTSNAPSNIFTTMLITGLEWYAWFSSIRFSSKSKLLLEGTFFVAWWNIWRIRNRIIFREFFPDVPRHLFEENEKMSHRVGAEANRWSGLPELDAEACECDEICKPETLDESQADSDSVTTHGSDDNENTSNRDKDDINGVNHGDNENVDDFLDDGFEDGSNYSNMFLLTRRMFIKMEADGFVNSQNHHIALMMTINSGV</sequence>
<name>A0A6L2MSJ5_TANCI</name>
<comment type="caution">
    <text evidence="2">The sequence shown here is derived from an EMBL/GenBank/DDBJ whole genome shotgun (WGS) entry which is preliminary data.</text>
</comment>
<organism evidence="2">
    <name type="scientific">Tanacetum cinerariifolium</name>
    <name type="common">Dalmatian daisy</name>
    <name type="synonym">Chrysanthemum cinerariifolium</name>
    <dbReference type="NCBI Taxonomy" id="118510"/>
    <lineage>
        <taxon>Eukaryota</taxon>
        <taxon>Viridiplantae</taxon>
        <taxon>Streptophyta</taxon>
        <taxon>Embryophyta</taxon>
        <taxon>Tracheophyta</taxon>
        <taxon>Spermatophyta</taxon>
        <taxon>Magnoliopsida</taxon>
        <taxon>eudicotyledons</taxon>
        <taxon>Gunneridae</taxon>
        <taxon>Pentapetalae</taxon>
        <taxon>asterids</taxon>
        <taxon>campanulids</taxon>
        <taxon>Asterales</taxon>
        <taxon>Asteraceae</taxon>
        <taxon>Asteroideae</taxon>
        <taxon>Anthemideae</taxon>
        <taxon>Anthemidinae</taxon>
        <taxon>Tanacetum</taxon>
    </lineage>
</organism>
<feature type="region of interest" description="Disordered" evidence="1">
    <location>
        <begin position="158"/>
        <end position="202"/>
    </location>
</feature>
<evidence type="ECO:0000256" key="1">
    <source>
        <dbReference type="SAM" id="MobiDB-lite"/>
    </source>
</evidence>
<reference evidence="2" key="1">
    <citation type="journal article" date="2019" name="Sci. Rep.">
        <title>Draft genome of Tanacetum cinerariifolium, the natural source of mosquito coil.</title>
        <authorList>
            <person name="Yamashiro T."/>
            <person name="Shiraishi A."/>
            <person name="Satake H."/>
            <person name="Nakayama K."/>
        </authorList>
    </citation>
    <scope>NUCLEOTIDE SEQUENCE</scope>
</reference>
<protein>
    <submittedName>
        <fullName evidence="2">RNA-directed DNA polymerase, eukaryota</fullName>
    </submittedName>
</protein>
<keyword evidence="2" id="KW-0548">Nucleotidyltransferase</keyword>
<accession>A0A6L2MSJ5</accession>
<dbReference type="AlphaFoldDB" id="A0A6L2MSJ5"/>
<evidence type="ECO:0000313" key="2">
    <source>
        <dbReference type="EMBL" id="GEU76317.1"/>
    </source>
</evidence>
<dbReference type="EMBL" id="BKCJ010007254">
    <property type="protein sequence ID" value="GEU76317.1"/>
    <property type="molecule type" value="Genomic_DNA"/>
</dbReference>
<dbReference type="GO" id="GO:0003964">
    <property type="term" value="F:RNA-directed DNA polymerase activity"/>
    <property type="evidence" value="ECO:0007669"/>
    <property type="project" value="UniProtKB-KW"/>
</dbReference>